<dbReference type="eggNOG" id="arCOG01145">
    <property type="taxonomic scope" value="Archaea"/>
</dbReference>
<dbReference type="HOGENOM" id="CLU_653186_0_0_2"/>
<dbReference type="GO" id="GO:0016787">
    <property type="term" value="F:hydrolase activity"/>
    <property type="evidence" value="ECO:0007669"/>
    <property type="project" value="InterPro"/>
</dbReference>
<reference evidence="2 3" key="1">
    <citation type="journal article" date="2013" name="Genome Announc.">
        <title>Complete Genomic Sequence of 'Thermofilum adornatus' Strain 1910bT, a Hyperthermophilic Anaerobic Organotrophic Crenarchaeon.</title>
        <authorList>
            <person name="Dominova I.N."/>
            <person name="Kublanov I.V."/>
            <person name="Podosokorskaya O.A."/>
            <person name="Derbikova K.S."/>
            <person name="Patrushev M.V."/>
            <person name="Toshchakov S.V."/>
        </authorList>
    </citation>
    <scope>NUCLEOTIDE SEQUENCE [LARGE SCALE GENOMIC DNA]</scope>
    <source>
        <strain evidence="3">1910b</strain>
    </source>
</reference>
<sequence length="473" mass="53945">MHFLACLRAGKPFFSEKGFLLFKQRFYNFRPVKSLSTLGEQVNWEVARIRFLAISDVHGKEDLVDKFLEWVQKENLAYDFIVAAGDIGNPQRAGSMCRILRKISLTLKKNVYYVKGNWDIEGTCGDKSVLDLDDTGPLIFGNIALIGHGRIAEPYEIPSTVRVSVLVTHYPPFSILDRGKVIDSNHRSLHAGVIDINYLIDYYKPRVHIFGHSHSFGGLDVEHNGVVYVNVARLDRLLKNGESIGNYAIIDVSDTGEVKVEWRFINGAWKKCTSCGRIVHIPDKWSLCRKCAHRTELKFARITGVPYVAKLIFRDLTSGLQVASPQVKIPFHTLKDYSTYEEFLDALVLREARNMLSSDNSRVVEVPKDKVLEFYNQVNNKRMTPFSEYLFACNDKVSGKQLCLVMRVFSADKRAHVLWKIKEDSETGKRTLEQYILFKNEPAQALNFLVSQLAESGFKVLTYSLEPVQHVQQ</sequence>
<dbReference type="AlphaFoldDB" id="S6A5N9"/>
<organism evidence="2 3">
    <name type="scientific">Thermofilum adornatum</name>
    <dbReference type="NCBI Taxonomy" id="1365176"/>
    <lineage>
        <taxon>Archaea</taxon>
        <taxon>Thermoproteota</taxon>
        <taxon>Thermoprotei</taxon>
        <taxon>Thermofilales</taxon>
        <taxon>Thermofilaceae</taxon>
        <taxon>Thermofilum</taxon>
    </lineage>
</organism>
<dbReference type="InterPro" id="IPR029052">
    <property type="entry name" value="Metallo-depent_PP-like"/>
</dbReference>
<proteinExistence type="predicted"/>
<gene>
    <name evidence="2" type="ORF">N186_05305</name>
</gene>
<dbReference type="Pfam" id="PF00149">
    <property type="entry name" value="Metallophos"/>
    <property type="match status" value="1"/>
</dbReference>
<dbReference type="PANTHER" id="PTHR12905:SF0">
    <property type="entry name" value="CALCINEURIN-LIKE PHOSPHOESTERASE DOMAIN-CONTAINING PROTEIN"/>
    <property type="match status" value="1"/>
</dbReference>
<dbReference type="CDD" id="cd00838">
    <property type="entry name" value="MPP_superfamily"/>
    <property type="match status" value="1"/>
</dbReference>
<dbReference type="Proteomes" id="UP000015543">
    <property type="component" value="Chromosome"/>
</dbReference>
<evidence type="ECO:0000259" key="1">
    <source>
        <dbReference type="Pfam" id="PF00149"/>
    </source>
</evidence>
<feature type="domain" description="Calcineurin-like phosphoesterase" evidence="1">
    <location>
        <begin position="49"/>
        <end position="215"/>
    </location>
</feature>
<evidence type="ECO:0000313" key="2">
    <source>
        <dbReference type="EMBL" id="AGT35407.1"/>
    </source>
</evidence>
<dbReference type="InterPro" id="IPR004843">
    <property type="entry name" value="Calcineurin-like_PHP"/>
</dbReference>
<name>S6A5N9_9CREN</name>
<dbReference type="SUPFAM" id="SSF56300">
    <property type="entry name" value="Metallo-dependent phosphatases"/>
    <property type="match status" value="1"/>
</dbReference>
<dbReference type="InterPro" id="IPR051693">
    <property type="entry name" value="UPF0046_metallophosphoest"/>
</dbReference>
<dbReference type="KEGG" id="thb:N186_05305"/>
<evidence type="ECO:0000313" key="3">
    <source>
        <dbReference type="Proteomes" id="UP000015543"/>
    </source>
</evidence>
<dbReference type="EMBL" id="CP006646">
    <property type="protein sequence ID" value="AGT35407.1"/>
    <property type="molecule type" value="Genomic_DNA"/>
</dbReference>
<keyword evidence="3" id="KW-1185">Reference proteome</keyword>
<dbReference type="PANTHER" id="PTHR12905">
    <property type="entry name" value="METALLOPHOSPHOESTERASE"/>
    <property type="match status" value="1"/>
</dbReference>
<accession>S6A5N9</accession>
<dbReference type="Gene3D" id="3.60.21.10">
    <property type="match status" value="1"/>
</dbReference>
<protein>
    <recommendedName>
        <fullName evidence="1">Calcineurin-like phosphoesterase domain-containing protein</fullName>
    </recommendedName>
</protein>
<dbReference type="PATRIC" id="fig|1365176.7.peg.1049"/>